<dbReference type="Proteomes" id="UP000008363">
    <property type="component" value="Unassembled WGS sequence"/>
</dbReference>
<accession>K6WM20</accession>
<keyword evidence="2" id="KW-1185">Reference proteome</keyword>
<evidence type="ECO:0008006" key="3">
    <source>
        <dbReference type="Google" id="ProtNLM"/>
    </source>
</evidence>
<proteinExistence type="predicted"/>
<evidence type="ECO:0000313" key="1">
    <source>
        <dbReference type="EMBL" id="GAB93197.1"/>
    </source>
</evidence>
<dbReference type="STRING" id="1108045.GORHZ_209_00320"/>
<dbReference type="SUPFAM" id="SSF54427">
    <property type="entry name" value="NTF2-like"/>
    <property type="match status" value="1"/>
</dbReference>
<dbReference type="Gene3D" id="3.10.450.50">
    <property type="match status" value="1"/>
</dbReference>
<organism evidence="1 2">
    <name type="scientific">Gordonia rhizosphera NBRC 16068</name>
    <dbReference type="NCBI Taxonomy" id="1108045"/>
    <lineage>
        <taxon>Bacteria</taxon>
        <taxon>Bacillati</taxon>
        <taxon>Actinomycetota</taxon>
        <taxon>Actinomycetes</taxon>
        <taxon>Mycobacteriales</taxon>
        <taxon>Gordoniaceae</taxon>
        <taxon>Gordonia</taxon>
    </lineage>
</organism>
<comment type="caution">
    <text evidence="1">The sequence shown here is derived from an EMBL/GenBank/DDBJ whole genome shotgun (WGS) entry which is preliminary data.</text>
</comment>
<evidence type="ECO:0000313" key="2">
    <source>
        <dbReference type="Proteomes" id="UP000008363"/>
    </source>
</evidence>
<dbReference type="InterPro" id="IPR032710">
    <property type="entry name" value="NTF2-like_dom_sf"/>
</dbReference>
<gene>
    <name evidence="1" type="ORF">GORHZ_209_00320</name>
</gene>
<dbReference type="eggNOG" id="COG3631">
    <property type="taxonomic scope" value="Bacteria"/>
</dbReference>
<dbReference type="EMBL" id="BAHC01000209">
    <property type="protein sequence ID" value="GAB93197.1"/>
    <property type="molecule type" value="Genomic_DNA"/>
</dbReference>
<dbReference type="AlphaFoldDB" id="K6WM20"/>
<protein>
    <recommendedName>
        <fullName evidence="3">SnoaL-like domain-containing protein</fullName>
    </recommendedName>
</protein>
<reference evidence="1 2" key="1">
    <citation type="submission" date="2012-08" db="EMBL/GenBank/DDBJ databases">
        <title>Whole genome shotgun sequence of Gordonia rhizosphera NBRC 16068.</title>
        <authorList>
            <person name="Takarada H."/>
            <person name="Isaki S."/>
            <person name="Hosoyama A."/>
            <person name="Tsuchikane K."/>
            <person name="Katsumata H."/>
            <person name="Baba S."/>
            <person name="Ohji S."/>
            <person name="Yamazaki S."/>
            <person name="Fujita N."/>
        </authorList>
    </citation>
    <scope>NUCLEOTIDE SEQUENCE [LARGE SCALE GENOMIC DNA]</scope>
    <source>
        <strain evidence="1 2">NBRC 16068</strain>
    </source>
</reference>
<name>K6WM20_9ACTN</name>
<dbReference type="RefSeq" id="WP_006338178.1">
    <property type="nucleotide sequence ID" value="NZ_BAHC01000209.1"/>
</dbReference>
<sequence length="135" mass="14945">MTAMTADEIRDWADNFVGAIEQGDIDWVGRHYADEIRVWHNAEDAEQDKATNLEVLANLTRCLTDVRYVDRRVEVFDGGYVQQHTLTALAVDGTALSLPAALVVRLGGGLAVRIDEYLDSARAADFYRAFALVDG</sequence>